<gene>
    <name evidence="1" type="ORF">SDC9_156583</name>
</gene>
<sequence length="195" mass="22860">MPRAERDRIERLDELYGFLEQSNISKKNAARLEKLVHHNDREVAQLAGLLREIARFSPGKRRRWRRLAEQHRPVFERAVQVLGIEFFEDILIDYGDDFDSPLQRIFEQCITSPLWTARACDCGSGVSFRDCCMDRENGLADEWAYEQWIAEREQELDEERRQDYFQGFCGSDGSRDASLWERALVGSQGGFEEFD</sequence>
<reference evidence="1" key="1">
    <citation type="submission" date="2019-08" db="EMBL/GenBank/DDBJ databases">
        <authorList>
            <person name="Kucharzyk K."/>
            <person name="Murdoch R.W."/>
            <person name="Higgins S."/>
            <person name="Loffler F."/>
        </authorList>
    </citation>
    <scope>NUCLEOTIDE SEQUENCE</scope>
</reference>
<dbReference type="AlphaFoldDB" id="A0A645F9P6"/>
<organism evidence="1">
    <name type="scientific">bioreactor metagenome</name>
    <dbReference type="NCBI Taxonomy" id="1076179"/>
    <lineage>
        <taxon>unclassified sequences</taxon>
        <taxon>metagenomes</taxon>
        <taxon>ecological metagenomes</taxon>
    </lineage>
</organism>
<accession>A0A645F9P6</accession>
<name>A0A645F9P6_9ZZZZ</name>
<comment type="caution">
    <text evidence="1">The sequence shown here is derived from an EMBL/GenBank/DDBJ whole genome shotgun (WGS) entry which is preliminary data.</text>
</comment>
<protein>
    <submittedName>
        <fullName evidence="1">Uncharacterized protein</fullName>
    </submittedName>
</protein>
<evidence type="ECO:0000313" key="1">
    <source>
        <dbReference type="EMBL" id="MPN09294.1"/>
    </source>
</evidence>
<dbReference type="EMBL" id="VSSQ01055395">
    <property type="protein sequence ID" value="MPN09294.1"/>
    <property type="molecule type" value="Genomic_DNA"/>
</dbReference>
<proteinExistence type="predicted"/>